<dbReference type="Proteomes" id="UP001501353">
    <property type="component" value="Unassembled WGS sequence"/>
</dbReference>
<accession>A0ABP7SSY2</accession>
<keyword evidence="3" id="KW-1185">Reference proteome</keyword>
<dbReference type="Gene3D" id="2.40.50.320">
    <property type="entry name" value="Copper binding periplasmic protein CusF"/>
    <property type="match status" value="1"/>
</dbReference>
<proteinExistence type="predicted"/>
<feature type="chain" id="PRO_5045435040" description="Copper-binding protein" evidence="1">
    <location>
        <begin position="27"/>
        <end position="109"/>
    </location>
</feature>
<dbReference type="EMBL" id="BAAAZE010000005">
    <property type="protein sequence ID" value="GAA4015971.1"/>
    <property type="molecule type" value="Genomic_DNA"/>
</dbReference>
<name>A0ABP7SSY2_9BURK</name>
<evidence type="ECO:0000313" key="3">
    <source>
        <dbReference type="Proteomes" id="UP001501353"/>
    </source>
</evidence>
<comment type="caution">
    <text evidence="2">The sequence shown here is derived from an EMBL/GenBank/DDBJ whole genome shotgun (WGS) entry which is preliminary data.</text>
</comment>
<dbReference type="InterPro" id="IPR021647">
    <property type="entry name" value="CusF_Ec"/>
</dbReference>
<evidence type="ECO:0000313" key="2">
    <source>
        <dbReference type="EMBL" id="GAA4015971.1"/>
    </source>
</evidence>
<evidence type="ECO:0000256" key="1">
    <source>
        <dbReference type="SAM" id="SignalP"/>
    </source>
</evidence>
<feature type="signal peptide" evidence="1">
    <location>
        <begin position="1"/>
        <end position="26"/>
    </location>
</feature>
<dbReference type="Pfam" id="PF11604">
    <property type="entry name" value="CusF_Ec"/>
    <property type="match status" value="1"/>
</dbReference>
<dbReference type="RefSeq" id="WP_344762019.1">
    <property type="nucleotide sequence ID" value="NZ_BAAAZE010000005.1"/>
</dbReference>
<reference evidence="3" key="1">
    <citation type="journal article" date="2019" name="Int. J. Syst. Evol. Microbiol.">
        <title>The Global Catalogue of Microorganisms (GCM) 10K type strain sequencing project: providing services to taxonomists for standard genome sequencing and annotation.</title>
        <authorList>
            <consortium name="The Broad Institute Genomics Platform"/>
            <consortium name="The Broad Institute Genome Sequencing Center for Infectious Disease"/>
            <person name="Wu L."/>
            <person name="Ma J."/>
        </authorList>
    </citation>
    <scope>NUCLEOTIDE SEQUENCE [LARGE SCALE GENOMIC DNA]</scope>
    <source>
        <strain evidence="3">JCM 16673</strain>
    </source>
</reference>
<organism evidence="2 3">
    <name type="scientific">Actimicrobium antarcticum</name>
    <dbReference type="NCBI Taxonomy" id="1051899"/>
    <lineage>
        <taxon>Bacteria</taxon>
        <taxon>Pseudomonadati</taxon>
        <taxon>Pseudomonadota</taxon>
        <taxon>Betaproteobacteria</taxon>
        <taxon>Burkholderiales</taxon>
        <taxon>Oxalobacteraceae</taxon>
        <taxon>Actimicrobium</taxon>
    </lineage>
</organism>
<dbReference type="InterPro" id="IPR042230">
    <property type="entry name" value="CusF_sf"/>
</dbReference>
<protein>
    <recommendedName>
        <fullName evidence="4">Copper-binding protein</fullName>
    </recommendedName>
</protein>
<gene>
    <name evidence="2" type="ORF">GCM10022212_08730</name>
</gene>
<sequence length="109" mass="11494">MKSMTTLVAAVAIALSSLAVVPVAIAADTETVAPATSISTGEIRKVDKDAGKITIRHGELKNLGMPAMTMVFRASDPALLERLKTGDKVNFVADKVNGQFVAKQVEVQK</sequence>
<keyword evidence="1" id="KW-0732">Signal</keyword>
<evidence type="ECO:0008006" key="4">
    <source>
        <dbReference type="Google" id="ProtNLM"/>
    </source>
</evidence>